<reference evidence="1" key="1">
    <citation type="submission" date="2022-07" db="EMBL/GenBank/DDBJ databases">
        <authorList>
            <person name="Li W.-J."/>
            <person name="Deng Q.-Q."/>
        </authorList>
    </citation>
    <scope>NUCLEOTIDE SEQUENCE</scope>
    <source>
        <strain evidence="1">SYSU M60031</strain>
    </source>
</reference>
<name>A0AA41X889_9BACI</name>
<dbReference type="AlphaFoldDB" id="A0AA41X889"/>
<gene>
    <name evidence="1" type="ORF">NK662_06435</name>
</gene>
<dbReference type="Proteomes" id="UP001156102">
    <property type="component" value="Unassembled WGS sequence"/>
</dbReference>
<evidence type="ECO:0000313" key="1">
    <source>
        <dbReference type="EMBL" id="MCP8968175.1"/>
    </source>
</evidence>
<sequence>MTSIYYDTRLEQWVHPRQAYRFGRGRTAAADEAGAFCFRVQEQNGRLGPLVGILTSGTEAGRLFGDIPRFAGLQQALQEKGGVSFVFSPYGIKEQGIEGYVYLPDGRWRKCQLPLPDVVYNRVPYRSHEQKEDVQQAIRRLTARSIPLFNPGFFSKWQTYEAFRSNTALLPHLLPTRLLKNPMDLRRLPDGAAVYVKRAESAKGKHLVRMERQAEALLLRSPGAPARIVSDQELKSLFLDGTYIVQAALPHDLQQGQKYDLRVAVHYTSGAFQVTGAGVRLAAPDEIVTHVPNGGTIISPSELSRPVRMADLQQLAQACGQSLSIFGRIREFSLDIGVDREGRYFIYEANSKPMIFDEPETARRITEQLLAIFAEEAGFSAWPAE</sequence>
<dbReference type="SUPFAM" id="SSF56059">
    <property type="entry name" value="Glutathione synthetase ATP-binding domain-like"/>
    <property type="match status" value="1"/>
</dbReference>
<protein>
    <submittedName>
        <fullName evidence="1">YheC/YheD family protein</fullName>
    </submittedName>
</protein>
<organism evidence="1 2">
    <name type="scientific">Ectobacillus ponti</name>
    <dbReference type="NCBI Taxonomy" id="2961894"/>
    <lineage>
        <taxon>Bacteria</taxon>
        <taxon>Bacillati</taxon>
        <taxon>Bacillota</taxon>
        <taxon>Bacilli</taxon>
        <taxon>Bacillales</taxon>
        <taxon>Bacillaceae</taxon>
        <taxon>Ectobacillus</taxon>
    </lineage>
</organism>
<dbReference type="RefSeq" id="WP_254758094.1">
    <property type="nucleotide sequence ID" value="NZ_JANCLT010000003.1"/>
</dbReference>
<evidence type="ECO:0000313" key="2">
    <source>
        <dbReference type="Proteomes" id="UP001156102"/>
    </source>
</evidence>
<accession>A0AA41X889</accession>
<dbReference type="EMBL" id="JANCLT010000003">
    <property type="protein sequence ID" value="MCP8968175.1"/>
    <property type="molecule type" value="Genomic_DNA"/>
</dbReference>
<proteinExistence type="predicted"/>
<dbReference type="InterPro" id="IPR026838">
    <property type="entry name" value="YheC/D"/>
</dbReference>
<dbReference type="Gene3D" id="3.30.470.20">
    <property type="entry name" value="ATP-grasp fold, B domain"/>
    <property type="match status" value="1"/>
</dbReference>
<comment type="caution">
    <text evidence="1">The sequence shown here is derived from an EMBL/GenBank/DDBJ whole genome shotgun (WGS) entry which is preliminary data.</text>
</comment>
<keyword evidence="2" id="KW-1185">Reference proteome</keyword>
<dbReference type="Pfam" id="PF14398">
    <property type="entry name" value="ATPgrasp_YheCD"/>
    <property type="match status" value="1"/>
</dbReference>